<dbReference type="UniPathway" id="UPA00655">
    <property type="reaction ID" value="UER00711"/>
</dbReference>
<evidence type="ECO:0000256" key="3">
    <source>
        <dbReference type="ARBA" id="ARBA00022679"/>
    </source>
</evidence>
<evidence type="ECO:0000256" key="10">
    <source>
        <dbReference type="HAMAP-Rule" id="MF_00823"/>
    </source>
</evidence>
<keyword evidence="3 10" id="KW-0808">Transferase</keyword>
<dbReference type="GO" id="GO:0003989">
    <property type="term" value="F:acetyl-CoA carboxylase activity"/>
    <property type="evidence" value="ECO:0007669"/>
    <property type="project" value="InterPro"/>
</dbReference>
<organism evidence="12 13">
    <name type="scientific">Alkalibaculum bacchi</name>
    <dbReference type="NCBI Taxonomy" id="645887"/>
    <lineage>
        <taxon>Bacteria</taxon>
        <taxon>Bacillati</taxon>
        <taxon>Bacillota</taxon>
        <taxon>Clostridia</taxon>
        <taxon>Eubacteriales</taxon>
        <taxon>Eubacteriaceae</taxon>
        <taxon>Alkalibaculum</taxon>
    </lineage>
</organism>
<evidence type="ECO:0000313" key="13">
    <source>
        <dbReference type="Proteomes" id="UP000253490"/>
    </source>
</evidence>
<evidence type="ECO:0000313" key="12">
    <source>
        <dbReference type="EMBL" id="RBP62632.1"/>
    </source>
</evidence>
<evidence type="ECO:0000256" key="5">
    <source>
        <dbReference type="ARBA" id="ARBA00022832"/>
    </source>
</evidence>
<keyword evidence="7 10" id="KW-0443">Lipid metabolism</keyword>
<dbReference type="RefSeq" id="WP_113920952.1">
    <property type="nucleotide sequence ID" value="NZ_QNRX01000011.1"/>
</dbReference>
<keyword evidence="5 10" id="KW-0276">Fatty acid metabolism</keyword>
<dbReference type="PROSITE" id="PS50989">
    <property type="entry name" value="COA_CT_CTER"/>
    <property type="match status" value="1"/>
</dbReference>
<evidence type="ECO:0000256" key="1">
    <source>
        <dbReference type="ARBA" id="ARBA00004956"/>
    </source>
</evidence>
<keyword evidence="8 10" id="KW-0275">Fatty acid biosynthesis</keyword>
<gene>
    <name evidence="10" type="primary">accA</name>
    <name evidence="12" type="ORF">DES36_11165</name>
</gene>
<dbReference type="GO" id="GO:0005524">
    <property type="term" value="F:ATP binding"/>
    <property type="evidence" value="ECO:0007669"/>
    <property type="project" value="UniProtKB-KW"/>
</dbReference>
<dbReference type="AlphaFoldDB" id="A0A366I653"/>
<dbReference type="InterPro" id="IPR001095">
    <property type="entry name" value="Acetyl_CoA_COase_a_su"/>
</dbReference>
<dbReference type="SUPFAM" id="SSF52096">
    <property type="entry name" value="ClpP/crotonase"/>
    <property type="match status" value="1"/>
</dbReference>
<evidence type="ECO:0000256" key="9">
    <source>
        <dbReference type="ARBA" id="ARBA00049152"/>
    </source>
</evidence>
<comment type="pathway">
    <text evidence="1 10">Lipid metabolism; malonyl-CoA biosynthesis; malonyl-CoA from acetyl-CoA: step 1/1.</text>
</comment>
<dbReference type="GO" id="GO:0009317">
    <property type="term" value="C:acetyl-CoA carboxylase complex"/>
    <property type="evidence" value="ECO:0007669"/>
    <property type="project" value="InterPro"/>
</dbReference>
<dbReference type="Proteomes" id="UP000253490">
    <property type="component" value="Unassembled WGS sequence"/>
</dbReference>
<comment type="function">
    <text evidence="10">Component of the acetyl coenzyme A carboxylase (ACC) complex. First, biotin carboxylase catalyzes the carboxylation of biotin on its carrier protein (BCCP) and then the CO(2) group is transferred by the carboxyltransferase to acetyl-CoA to form malonyl-CoA.</text>
</comment>
<protein>
    <recommendedName>
        <fullName evidence="10">Acetyl-coenzyme A carboxylase carboxyl transferase subunit alpha</fullName>
        <shortName evidence="10">ACCase subunit alpha</shortName>
        <shortName evidence="10">Acetyl-CoA carboxylase carboxyltransferase subunit alpha</shortName>
        <ecNumber evidence="10">2.1.3.15</ecNumber>
    </recommendedName>
</protein>
<evidence type="ECO:0000256" key="8">
    <source>
        <dbReference type="ARBA" id="ARBA00023160"/>
    </source>
</evidence>
<evidence type="ECO:0000256" key="4">
    <source>
        <dbReference type="ARBA" id="ARBA00022741"/>
    </source>
</evidence>
<reference evidence="12 13" key="1">
    <citation type="submission" date="2018-06" db="EMBL/GenBank/DDBJ databases">
        <title>Genomic Encyclopedia of Type Strains, Phase IV (KMG-IV): sequencing the most valuable type-strain genomes for metagenomic binning, comparative biology and taxonomic classification.</title>
        <authorList>
            <person name="Goeker M."/>
        </authorList>
    </citation>
    <scope>NUCLEOTIDE SEQUENCE [LARGE SCALE GENOMIC DNA]</scope>
    <source>
        <strain evidence="12 13">DSM 22112</strain>
    </source>
</reference>
<dbReference type="NCBIfam" id="NF041504">
    <property type="entry name" value="AccA_sub"/>
    <property type="match status" value="1"/>
</dbReference>
<dbReference type="HAMAP" id="MF_00823">
    <property type="entry name" value="AcetylCoA_CT_alpha"/>
    <property type="match status" value="1"/>
</dbReference>
<dbReference type="EC" id="2.1.3.15" evidence="10"/>
<name>A0A366I653_9FIRM</name>
<dbReference type="Pfam" id="PF03255">
    <property type="entry name" value="ACCA"/>
    <property type="match status" value="1"/>
</dbReference>
<comment type="subunit">
    <text evidence="10">Acetyl-CoA carboxylase is a heterohexamer composed of biotin carboxyl carrier protein (AccB), biotin carboxylase (AccC) and two subunits each of ACCase subunit alpha (AccA) and ACCase subunit beta (AccD).</text>
</comment>
<dbReference type="OrthoDB" id="9808023at2"/>
<keyword evidence="10" id="KW-0963">Cytoplasm</keyword>
<dbReference type="EMBL" id="QNRX01000011">
    <property type="protein sequence ID" value="RBP62632.1"/>
    <property type="molecule type" value="Genomic_DNA"/>
</dbReference>
<evidence type="ECO:0000256" key="6">
    <source>
        <dbReference type="ARBA" id="ARBA00022840"/>
    </source>
</evidence>
<dbReference type="PRINTS" id="PR01069">
    <property type="entry name" value="ACCCTRFRASEA"/>
</dbReference>
<evidence type="ECO:0000256" key="7">
    <source>
        <dbReference type="ARBA" id="ARBA00023098"/>
    </source>
</evidence>
<comment type="subcellular location">
    <subcellularLocation>
        <location evidence="10">Cytoplasm</location>
    </subcellularLocation>
</comment>
<dbReference type="InterPro" id="IPR011763">
    <property type="entry name" value="COA_CT_C"/>
</dbReference>
<evidence type="ECO:0000256" key="2">
    <source>
        <dbReference type="ARBA" id="ARBA00022516"/>
    </source>
</evidence>
<dbReference type="PANTHER" id="PTHR42853:SF3">
    <property type="entry name" value="ACETYL-COENZYME A CARBOXYLASE CARBOXYL TRANSFERASE SUBUNIT ALPHA, CHLOROPLASTIC"/>
    <property type="match status" value="1"/>
</dbReference>
<dbReference type="Gene3D" id="3.90.226.10">
    <property type="entry name" value="2-enoyl-CoA Hydratase, Chain A, domain 1"/>
    <property type="match status" value="1"/>
</dbReference>
<dbReference type="InterPro" id="IPR029045">
    <property type="entry name" value="ClpP/crotonase-like_dom_sf"/>
</dbReference>
<dbReference type="NCBIfam" id="TIGR00513">
    <property type="entry name" value="accA"/>
    <property type="match status" value="1"/>
</dbReference>
<comment type="caution">
    <text evidence="12">The sequence shown here is derived from an EMBL/GenBank/DDBJ whole genome shotgun (WGS) entry which is preliminary data.</text>
</comment>
<dbReference type="GO" id="GO:0016743">
    <property type="term" value="F:carboxyl- or carbamoyltransferase activity"/>
    <property type="evidence" value="ECO:0007669"/>
    <property type="project" value="UniProtKB-UniRule"/>
</dbReference>
<proteinExistence type="inferred from homology"/>
<keyword evidence="6 10" id="KW-0067">ATP-binding</keyword>
<feature type="domain" description="CoA carboxyltransferase C-terminal" evidence="11">
    <location>
        <begin position="1"/>
        <end position="247"/>
    </location>
</feature>
<comment type="similarity">
    <text evidence="10">Belongs to the AccA family.</text>
</comment>
<keyword evidence="4 10" id="KW-0547">Nucleotide-binding</keyword>
<comment type="catalytic activity">
    <reaction evidence="9 10">
        <text>N(6)-carboxybiotinyl-L-lysyl-[protein] + acetyl-CoA = N(6)-biotinyl-L-lysyl-[protein] + malonyl-CoA</text>
        <dbReference type="Rhea" id="RHEA:54728"/>
        <dbReference type="Rhea" id="RHEA-COMP:10505"/>
        <dbReference type="Rhea" id="RHEA-COMP:10506"/>
        <dbReference type="ChEBI" id="CHEBI:57288"/>
        <dbReference type="ChEBI" id="CHEBI:57384"/>
        <dbReference type="ChEBI" id="CHEBI:83144"/>
        <dbReference type="ChEBI" id="CHEBI:83145"/>
        <dbReference type="EC" id="2.1.3.15"/>
    </reaction>
</comment>
<evidence type="ECO:0000259" key="11">
    <source>
        <dbReference type="PROSITE" id="PS50989"/>
    </source>
</evidence>
<keyword evidence="2 10" id="KW-0444">Lipid biosynthesis</keyword>
<dbReference type="GO" id="GO:2001295">
    <property type="term" value="P:malonyl-CoA biosynthetic process"/>
    <property type="evidence" value="ECO:0007669"/>
    <property type="project" value="UniProtKB-UniRule"/>
</dbReference>
<dbReference type="GO" id="GO:0006633">
    <property type="term" value="P:fatty acid biosynthetic process"/>
    <property type="evidence" value="ECO:0007669"/>
    <property type="project" value="UniProtKB-KW"/>
</dbReference>
<sequence length="269" mass="29895">MKESNTRSVDEIWEHVLKARSVHRPNALDYINKVFSNFIEFHGDRGYGDDKSIIGGIALLDDMPVTIIGQQKGRNTEENIERNFGMTHPEGYRKALRLMKQAEKFHRPIICLVDTPGAACGIGAEERGQGHAIASNLFELSNLQTPIISVFIGEGGSGGALALAIADEIWMMEYSIFSILSPEGFASILWKDSSKAKTAAELMKLTSYDLLELGIIDKIIPEEADIDKNAERIMYNLQASLIQSLKALKATPIKALLKKRYNKFRNIGV</sequence>
<dbReference type="PANTHER" id="PTHR42853">
    <property type="entry name" value="ACETYL-COENZYME A CARBOXYLASE CARBOXYL TRANSFERASE SUBUNIT ALPHA"/>
    <property type="match status" value="1"/>
</dbReference>
<keyword evidence="13" id="KW-1185">Reference proteome</keyword>
<dbReference type="NCBIfam" id="NF004344">
    <property type="entry name" value="PRK05724.1"/>
    <property type="match status" value="1"/>
</dbReference>
<accession>A0A366I653</accession>